<evidence type="ECO:0000313" key="6">
    <source>
        <dbReference type="EMBL" id="KAF6525378.1"/>
    </source>
</evidence>
<sequence>MPPNSRPPRRSGRHRLDQPQSSSSHVEPMPVTPPPTAPTSVPPLDQTPAPTSALTSTSTSTPTPAPILAPTLTSPSMSTPKQGPVQLVHNWYTDPETKDDHAAVGHVEFMNEYWPNGQADWAKQPFIQTFPPSKRIVSQLHSITVLCLYFEIDLQSLYEPGGYIHDAVKPGSSLRQTNCGRALECIKKAKGFERPVHRSILHGKQDGRFDNDICGFDPKEAAEAEHSDDLPTVDDMAAEANIKRPLKRPSIPGSIKRQRSGSTTLARGSSAAESIDLIQEDSDHDSQSATSHLHSIEDSAKQKLSDPTEWLCDESIDRSVRQILLYQNPSNFAWRDPLWLDVQGVNGEGKTLRGKFPKDSRIVFVPVKTALPFKHWSLVVIYQENGRCVKAEHHDSLANLSRTQSIEKALKEVLGDTKLLLIDDFKQRDGYNCGVFVISAIEHLVIGKQIPQDLDLAKERQKWQDRLPPSPFLNRETSSSHKLSTLELPNHQSLVSGTHSLEPASSSDNPSLAKDEILERIQQVKDSIQGKQNALSTMQDRETFRTRFGSKMADVRGLVEGGDFWNDKEEQKQLLDAIEVVHKLQERFESQVFRGESKTQVDQDIKDLKAQMNDMHRERVAIIQKEVQEAETKARHLKLALLEARKAQEEDTTEREEAQHDADHTAAQLEKTGSDHSSNAG</sequence>
<dbReference type="InterPro" id="IPR003653">
    <property type="entry name" value="Peptidase_C48_C"/>
</dbReference>
<gene>
    <name evidence="6" type="ORF">HZS61_011173</name>
    <name evidence="7" type="ORF">HZS61_011731</name>
</gene>
<dbReference type="PROSITE" id="PS50600">
    <property type="entry name" value="ULP_PROTEASE"/>
    <property type="match status" value="1"/>
</dbReference>
<keyword evidence="3" id="KW-0378">Hydrolase</keyword>
<name>A0A8H6LMP8_FUSOX</name>
<dbReference type="EMBL" id="JACDXP010000004">
    <property type="protein sequence ID" value="KAF6525936.1"/>
    <property type="molecule type" value="Genomic_DNA"/>
</dbReference>
<feature type="region of interest" description="Disordered" evidence="4">
    <location>
        <begin position="241"/>
        <end position="300"/>
    </location>
</feature>
<dbReference type="Pfam" id="PF02902">
    <property type="entry name" value="Peptidase_C48"/>
    <property type="match status" value="1"/>
</dbReference>
<evidence type="ECO:0000259" key="5">
    <source>
        <dbReference type="PROSITE" id="PS50600"/>
    </source>
</evidence>
<dbReference type="Proteomes" id="UP000593570">
    <property type="component" value="Unassembled WGS sequence"/>
</dbReference>
<dbReference type="GO" id="GO:0019783">
    <property type="term" value="F:ubiquitin-like protein peptidase activity"/>
    <property type="evidence" value="ECO:0007669"/>
    <property type="project" value="UniProtKB-ARBA"/>
</dbReference>
<proteinExistence type="inferred from homology"/>
<feature type="compositionally biased region" description="Basic and acidic residues" evidence="4">
    <location>
        <begin position="645"/>
        <end position="664"/>
    </location>
</feature>
<dbReference type="EMBL" id="JACDXP010000004">
    <property type="protein sequence ID" value="KAF6525378.1"/>
    <property type="molecule type" value="Genomic_DNA"/>
</dbReference>
<evidence type="ECO:0000313" key="8">
    <source>
        <dbReference type="Proteomes" id="UP000593570"/>
    </source>
</evidence>
<evidence type="ECO:0000256" key="2">
    <source>
        <dbReference type="ARBA" id="ARBA00022670"/>
    </source>
</evidence>
<dbReference type="GO" id="GO:0006508">
    <property type="term" value="P:proteolysis"/>
    <property type="evidence" value="ECO:0007669"/>
    <property type="project" value="UniProtKB-KW"/>
</dbReference>
<organism evidence="6 8">
    <name type="scientific">Fusarium oxysporum f. sp. conglutinans</name>
    <dbReference type="NCBI Taxonomy" id="100902"/>
    <lineage>
        <taxon>Eukaryota</taxon>
        <taxon>Fungi</taxon>
        <taxon>Dikarya</taxon>
        <taxon>Ascomycota</taxon>
        <taxon>Pezizomycotina</taxon>
        <taxon>Sordariomycetes</taxon>
        <taxon>Hypocreomycetidae</taxon>
        <taxon>Hypocreales</taxon>
        <taxon>Nectriaceae</taxon>
        <taxon>Fusarium</taxon>
        <taxon>Fusarium oxysporum species complex</taxon>
    </lineage>
</organism>
<keyword evidence="2" id="KW-0645">Protease</keyword>
<comment type="similarity">
    <text evidence="1">Belongs to the peptidase C48 family.</text>
</comment>
<feature type="region of interest" description="Disordered" evidence="4">
    <location>
        <begin position="1"/>
        <end position="82"/>
    </location>
</feature>
<feature type="compositionally biased region" description="Pro residues" evidence="4">
    <location>
        <begin position="30"/>
        <end position="41"/>
    </location>
</feature>
<comment type="caution">
    <text evidence="6">The sequence shown here is derived from an EMBL/GenBank/DDBJ whole genome shotgun (WGS) entry which is preliminary data.</text>
</comment>
<protein>
    <recommendedName>
        <fullName evidence="5">Ubiquitin-like protease family profile domain-containing protein</fullName>
    </recommendedName>
</protein>
<dbReference type="InterPro" id="IPR038765">
    <property type="entry name" value="Papain-like_cys_pep_sf"/>
</dbReference>
<reference evidence="6 8" key="1">
    <citation type="journal article" date="2020" name="bioRxiv">
        <title>A chromosome-scale genome assembly for the Fusarium oxysporum strain Fo5176 to establish a model Arabidopsis-fungal pathosystem.</title>
        <authorList>
            <person name="Fokkens L."/>
            <person name="Guo L."/>
            <person name="Dora S."/>
            <person name="Wang B."/>
            <person name="Ye K."/>
            <person name="Sanchez-Rodriguez C."/>
            <person name="Croll D."/>
        </authorList>
    </citation>
    <scope>NUCLEOTIDE SEQUENCE [LARGE SCALE GENOMIC DNA]</scope>
    <source>
        <strain evidence="6 8">Fo5176</strain>
    </source>
</reference>
<dbReference type="SUPFAM" id="SSF54001">
    <property type="entry name" value="Cysteine proteinases"/>
    <property type="match status" value="1"/>
</dbReference>
<dbReference type="GO" id="GO:0008234">
    <property type="term" value="F:cysteine-type peptidase activity"/>
    <property type="evidence" value="ECO:0007669"/>
    <property type="project" value="InterPro"/>
</dbReference>
<accession>A0A8H6LMP8</accession>
<evidence type="ECO:0000256" key="1">
    <source>
        <dbReference type="ARBA" id="ARBA00005234"/>
    </source>
</evidence>
<feature type="region of interest" description="Disordered" evidence="4">
    <location>
        <begin position="645"/>
        <end position="681"/>
    </location>
</feature>
<dbReference type="AlphaFoldDB" id="A0A8H6LMP8"/>
<dbReference type="Gene3D" id="3.40.395.10">
    <property type="entry name" value="Adenoviral Proteinase, Chain A"/>
    <property type="match status" value="1"/>
</dbReference>
<feature type="domain" description="Ubiquitin-like protease family profile" evidence="5">
    <location>
        <begin position="294"/>
        <end position="444"/>
    </location>
</feature>
<evidence type="ECO:0000313" key="7">
    <source>
        <dbReference type="EMBL" id="KAF6525936.1"/>
    </source>
</evidence>
<evidence type="ECO:0000256" key="3">
    <source>
        <dbReference type="ARBA" id="ARBA00022801"/>
    </source>
</evidence>
<feature type="compositionally biased region" description="Low complexity" evidence="4">
    <location>
        <begin position="42"/>
        <end position="75"/>
    </location>
</feature>
<evidence type="ECO:0000256" key="4">
    <source>
        <dbReference type="SAM" id="MobiDB-lite"/>
    </source>
</evidence>